<dbReference type="Proteomes" id="UP001501321">
    <property type="component" value="Unassembled WGS sequence"/>
</dbReference>
<organism evidence="2 3">
    <name type="scientific">Pseudaeromonas paramecii</name>
    <dbReference type="NCBI Taxonomy" id="2138166"/>
    <lineage>
        <taxon>Bacteria</taxon>
        <taxon>Pseudomonadati</taxon>
        <taxon>Pseudomonadota</taxon>
        <taxon>Gammaproteobacteria</taxon>
        <taxon>Aeromonadales</taxon>
        <taxon>Aeromonadaceae</taxon>
        <taxon>Pseudaeromonas</taxon>
    </lineage>
</organism>
<protein>
    <submittedName>
        <fullName evidence="2">Uncharacterized protein</fullName>
    </submittedName>
</protein>
<gene>
    <name evidence="2" type="ORF">GCM10023095_16880</name>
</gene>
<accession>A0ABP8QA12</accession>
<evidence type="ECO:0000313" key="3">
    <source>
        <dbReference type="Proteomes" id="UP001501321"/>
    </source>
</evidence>
<feature type="signal peptide" evidence="1">
    <location>
        <begin position="1"/>
        <end position="19"/>
    </location>
</feature>
<dbReference type="EMBL" id="BAABFC010000012">
    <property type="protein sequence ID" value="GAA4498460.1"/>
    <property type="molecule type" value="Genomic_DNA"/>
</dbReference>
<reference evidence="3" key="1">
    <citation type="journal article" date="2019" name="Int. J. Syst. Evol. Microbiol.">
        <title>The Global Catalogue of Microorganisms (GCM) 10K type strain sequencing project: providing services to taxonomists for standard genome sequencing and annotation.</title>
        <authorList>
            <consortium name="The Broad Institute Genomics Platform"/>
            <consortium name="The Broad Institute Genome Sequencing Center for Infectious Disease"/>
            <person name="Wu L."/>
            <person name="Ma J."/>
        </authorList>
    </citation>
    <scope>NUCLEOTIDE SEQUENCE [LARGE SCALE GENOMIC DNA]</scope>
    <source>
        <strain evidence="3">JCM 32226</strain>
    </source>
</reference>
<evidence type="ECO:0000256" key="1">
    <source>
        <dbReference type="SAM" id="SignalP"/>
    </source>
</evidence>
<feature type="chain" id="PRO_5045592239" evidence="1">
    <location>
        <begin position="20"/>
        <end position="123"/>
    </location>
</feature>
<dbReference type="RefSeq" id="WP_345012010.1">
    <property type="nucleotide sequence ID" value="NZ_BAABFC010000012.1"/>
</dbReference>
<comment type="caution">
    <text evidence="2">The sequence shown here is derived from an EMBL/GenBank/DDBJ whole genome shotgun (WGS) entry which is preliminary data.</text>
</comment>
<keyword evidence="1" id="KW-0732">Signal</keyword>
<sequence>MSRWQLGIVALLFSLSLSANDSFNSELSHFAGGAAMAGGISLLSHHYYPEQDAFWMGFGLSSLAGVLGEGAQWASGGRFSALDAGSHMAGSLLGATTVEHLYIQPDLYRAQEHYVGLQARYLL</sequence>
<proteinExistence type="predicted"/>
<evidence type="ECO:0000313" key="2">
    <source>
        <dbReference type="EMBL" id="GAA4498460.1"/>
    </source>
</evidence>
<keyword evidence="3" id="KW-1185">Reference proteome</keyword>
<name>A0ABP8QA12_9GAMM</name>